<dbReference type="EMBL" id="BAABJM010000002">
    <property type="protein sequence ID" value="GAA5053994.1"/>
    <property type="molecule type" value="Genomic_DNA"/>
</dbReference>
<evidence type="ECO:0000313" key="4">
    <source>
        <dbReference type="EMBL" id="GAA5053994.1"/>
    </source>
</evidence>
<evidence type="ECO:0000256" key="2">
    <source>
        <dbReference type="SAM" id="Phobius"/>
    </source>
</evidence>
<organism evidence="4 5">
    <name type="scientific">Nocardia callitridis</name>
    <dbReference type="NCBI Taxonomy" id="648753"/>
    <lineage>
        <taxon>Bacteria</taxon>
        <taxon>Bacillati</taxon>
        <taxon>Actinomycetota</taxon>
        <taxon>Actinomycetes</taxon>
        <taxon>Mycobacteriales</taxon>
        <taxon>Nocardiaceae</taxon>
        <taxon>Nocardia</taxon>
    </lineage>
</organism>
<sequence length="171" mass="17131">MRFAPLFPVDSGGRLIGMPLVAFAAFLTWCVALSVIDLRQHRLPNTLTVAGAFGVLGYALYTTQFATAAAGAAMLAAPYLLVHLVMPRALGAGDAKLAVGLGGAAALGGSAAWVSAALLAPILTAGAAIVMIFATRRARPRGHEAGGNPSGTVPHGPAMCLATVSALVVAS</sequence>
<protein>
    <submittedName>
        <fullName evidence="4">A24 family peptidase</fullName>
    </submittedName>
</protein>
<evidence type="ECO:0000256" key="1">
    <source>
        <dbReference type="ARBA" id="ARBA00005801"/>
    </source>
</evidence>
<gene>
    <name evidence="4" type="ORF">GCM10023318_28420</name>
</gene>
<keyword evidence="2" id="KW-0812">Transmembrane</keyword>
<reference evidence="5" key="1">
    <citation type="journal article" date="2019" name="Int. J. Syst. Evol. Microbiol.">
        <title>The Global Catalogue of Microorganisms (GCM) 10K type strain sequencing project: providing services to taxonomists for standard genome sequencing and annotation.</title>
        <authorList>
            <consortium name="The Broad Institute Genomics Platform"/>
            <consortium name="The Broad Institute Genome Sequencing Center for Infectious Disease"/>
            <person name="Wu L."/>
            <person name="Ma J."/>
        </authorList>
    </citation>
    <scope>NUCLEOTIDE SEQUENCE [LARGE SCALE GENOMIC DNA]</scope>
    <source>
        <strain evidence="5">JCM 18298</strain>
    </source>
</reference>
<dbReference type="InterPro" id="IPR050882">
    <property type="entry name" value="Prepilin_peptidase/N-MTase"/>
</dbReference>
<dbReference type="PANTHER" id="PTHR30487">
    <property type="entry name" value="TYPE 4 PREPILIN-LIKE PROTEINS LEADER PEPTIDE-PROCESSING ENZYME"/>
    <property type="match status" value="1"/>
</dbReference>
<accession>A0ABP9K986</accession>
<keyword evidence="2" id="KW-1133">Transmembrane helix</keyword>
<evidence type="ECO:0000259" key="3">
    <source>
        <dbReference type="Pfam" id="PF01478"/>
    </source>
</evidence>
<feature type="transmembrane region" description="Helical" evidence="2">
    <location>
        <begin position="15"/>
        <end position="36"/>
    </location>
</feature>
<keyword evidence="2" id="KW-0472">Membrane</keyword>
<keyword evidence="5" id="KW-1185">Reference proteome</keyword>
<feature type="domain" description="Prepilin type IV endopeptidase peptidase" evidence="3">
    <location>
        <begin position="25"/>
        <end position="124"/>
    </location>
</feature>
<feature type="transmembrane region" description="Helical" evidence="2">
    <location>
        <begin position="43"/>
        <end position="61"/>
    </location>
</feature>
<dbReference type="InterPro" id="IPR000045">
    <property type="entry name" value="Prepilin_IV_endopep_pep"/>
</dbReference>
<proteinExistence type="inferred from homology"/>
<feature type="transmembrane region" description="Helical" evidence="2">
    <location>
        <begin position="119"/>
        <end position="135"/>
    </location>
</feature>
<dbReference type="PANTHER" id="PTHR30487:SF0">
    <property type="entry name" value="PREPILIN LEADER PEPTIDASE_N-METHYLTRANSFERASE-RELATED"/>
    <property type="match status" value="1"/>
</dbReference>
<name>A0ABP9K986_9NOCA</name>
<dbReference type="Gene3D" id="1.20.120.1220">
    <property type="match status" value="1"/>
</dbReference>
<dbReference type="Proteomes" id="UP001500603">
    <property type="component" value="Unassembled WGS sequence"/>
</dbReference>
<evidence type="ECO:0000313" key="5">
    <source>
        <dbReference type="Proteomes" id="UP001500603"/>
    </source>
</evidence>
<comment type="similarity">
    <text evidence="1">Belongs to the peptidase A24 family.</text>
</comment>
<comment type="caution">
    <text evidence="4">The sequence shown here is derived from an EMBL/GenBank/DDBJ whole genome shotgun (WGS) entry which is preliminary data.</text>
</comment>
<dbReference type="Pfam" id="PF01478">
    <property type="entry name" value="Peptidase_A24"/>
    <property type="match status" value="1"/>
</dbReference>